<accession>A0A166HFT1</accession>
<dbReference type="EMBL" id="KV417569">
    <property type="protein sequence ID" value="KZP18817.1"/>
    <property type="molecule type" value="Genomic_DNA"/>
</dbReference>
<gene>
    <name evidence="1" type="ORF">FIBSPDRAFT_863395</name>
</gene>
<keyword evidence="2" id="KW-1185">Reference proteome</keyword>
<name>A0A166HFT1_9AGAM</name>
<protein>
    <submittedName>
        <fullName evidence="1">Uncharacterized protein</fullName>
    </submittedName>
</protein>
<dbReference type="OrthoDB" id="2656987at2759"/>
<evidence type="ECO:0000313" key="1">
    <source>
        <dbReference type="EMBL" id="KZP18817.1"/>
    </source>
</evidence>
<proteinExistence type="predicted"/>
<dbReference type="AlphaFoldDB" id="A0A166HFT1"/>
<reference evidence="1 2" key="1">
    <citation type="journal article" date="2016" name="Mol. Biol. Evol.">
        <title>Comparative Genomics of Early-Diverging Mushroom-Forming Fungi Provides Insights into the Origins of Lignocellulose Decay Capabilities.</title>
        <authorList>
            <person name="Nagy L.G."/>
            <person name="Riley R."/>
            <person name="Tritt A."/>
            <person name="Adam C."/>
            <person name="Daum C."/>
            <person name="Floudas D."/>
            <person name="Sun H."/>
            <person name="Yadav J.S."/>
            <person name="Pangilinan J."/>
            <person name="Larsson K.H."/>
            <person name="Matsuura K."/>
            <person name="Barry K."/>
            <person name="Labutti K."/>
            <person name="Kuo R."/>
            <person name="Ohm R.A."/>
            <person name="Bhattacharya S.S."/>
            <person name="Shirouzu T."/>
            <person name="Yoshinaga Y."/>
            <person name="Martin F.M."/>
            <person name="Grigoriev I.V."/>
            <person name="Hibbett D.S."/>
        </authorList>
    </citation>
    <scope>NUCLEOTIDE SEQUENCE [LARGE SCALE GENOMIC DNA]</scope>
    <source>
        <strain evidence="1 2">CBS 109695</strain>
    </source>
</reference>
<sequence length="270" mass="30675">MSHMPLNSIEGAGQQHKVILDRGHNYSAALDHQRPEDICDPGDKPLHAGVLSIRQHAVSVGREQELKALTAEVVLIMQANRETERAQERADLELQRAQDKADFRLEWAQEWANRQQEQNNALAEREVEIVRLIKENRLQAEEHSQRIALLERTNVDIVGWIVHRDIKYLDRIKLRHLVDKAQAELAIKAGLTRKHYNASVVWKDALGPSQEPSIRLDRARELLRDSPDSRVQAVLADGHGLELVVDFHESEFTATESTGLDTLVNLVCKS</sequence>
<organism evidence="1 2">
    <name type="scientific">Athelia psychrophila</name>
    <dbReference type="NCBI Taxonomy" id="1759441"/>
    <lineage>
        <taxon>Eukaryota</taxon>
        <taxon>Fungi</taxon>
        <taxon>Dikarya</taxon>
        <taxon>Basidiomycota</taxon>
        <taxon>Agaricomycotina</taxon>
        <taxon>Agaricomycetes</taxon>
        <taxon>Agaricomycetidae</taxon>
        <taxon>Atheliales</taxon>
        <taxon>Atheliaceae</taxon>
        <taxon>Athelia</taxon>
    </lineage>
</organism>
<dbReference type="STRING" id="436010.A0A166HFT1"/>
<dbReference type="Proteomes" id="UP000076532">
    <property type="component" value="Unassembled WGS sequence"/>
</dbReference>
<evidence type="ECO:0000313" key="2">
    <source>
        <dbReference type="Proteomes" id="UP000076532"/>
    </source>
</evidence>